<evidence type="ECO:0000256" key="2">
    <source>
        <dbReference type="ARBA" id="ARBA00023015"/>
    </source>
</evidence>
<reference evidence="8" key="1">
    <citation type="submission" date="2021-11" db="EMBL/GenBank/DDBJ databases">
        <authorList>
            <consortium name="Genoscope - CEA"/>
            <person name="William W."/>
        </authorList>
    </citation>
    <scope>NUCLEOTIDE SEQUENCE</scope>
</reference>
<dbReference type="InterPro" id="IPR007627">
    <property type="entry name" value="RNA_pol_sigma70_r2"/>
</dbReference>
<keyword evidence="2" id="KW-0805">Transcription regulation</keyword>
<dbReference type="PRINTS" id="PR00046">
    <property type="entry name" value="SIGMA70FCT"/>
</dbReference>
<keyword evidence="3" id="KW-0731">Sigma factor</keyword>
<dbReference type="Pfam" id="PF04545">
    <property type="entry name" value="Sigma70_r4"/>
    <property type="match status" value="1"/>
</dbReference>
<evidence type="ECO:0000256" key="3">
    <source>
        <dbReference type="ARBA" id="ARBA00023082"/>
    </source>
</evidence>
<dbReference type="AlphaFoldDB" id="A0A8J2WU57"/>
<evidence type="ECO:0000256" key="6">
    <source>
        <dbReference type="SAM" id="MobiDB-lite"/>
    </source>
</evidence>
<dbReference type="SUPFAM" id="SSF88946">
    <property type="entry name" value="Sigma2 domain of RNA polymerase sigma factors"/>
    <property type="match status" value="1"/>
</dbReference>
<evidence type="ECO:0000313" key="8">
    <source>
        <dbReference type="EMBL" id="CAH0365620.1"/>
    </source>
</evidence>
<dbReference type="Pfam" id="PF00140">
    <property type="entry name" value="Sigma70_r1_2"/>
    <property type="match status" value="1"/>
</dbReference>
<dbReference type="PROSITE" id="PS00716">
    <property type="entry name" value="SIGMA70_2"/>
    <property type="match status" value="1"/>
</dbReference>
<dbReference type="NCBIfam" id="TIGR02937">
    <property type="entry name" value="sigma70-ECF"/>
    <property type="match status" value="1"/>
</dbReference>
<accession>A0A8J2WU57</accession>
<name>A0A8J2WU57_9STRA</name>
<evidence type="ECO:0000256" key="1">
    <source>
        <dbReference type="ARBA" id="ARBA00007788"/>
    </source>
</evidence>
<keyword evidence="5" id="KW-0804">Transcription</keyword>
<keyword evidence="4" id="KW-0238">DNA-binding</keyword>
<organism evidence="8 9">
    <name type="scientific">Pelagomonas calceolata</name>
    <dbReference type="NCBI Taxonomy" id="35677"/>
    <lineage>
        <taxon>Eukaryota</taxon>
        <taxon>Sar</taxon>
        <taxon>Stramenopiles</taxon>
        <taxon>Ochrophyta</taxon>
        <taxon>Pelagophyceae</taxon>
        <taxon>Pelagomonadales</taxon>
        <taxon>Pelagomonadaceae</taxon>
        <taxon>Pelagomonas</taxon>
    </lineage>
</organism>
<dbReference type="GO" id="GO:0003677">
    <property type="term" value="F:DNA binding"/>
    <property type="evidence" value="ECO:0007669"/>
    <property type="project" value="UniProtKB-KW"/>
</dbReference>
<dbReference type="PANTHER" id="PTHR30603">
    <property type="entry name" value="RNA POLYMERASE SIGMA FACTOR RPO"/>
    <property type="match status" value="1"/>
</dbReference>
<proteinExistence type="inferred from homology"/>
<dbReference type="InterPro" id="IPR013324">
    <property type="entry name" value="RNA_pol_sigma_r3/r4-like"/>
</dbReference>
<dbReference type="GO" id="GO:0006352">
    <property type="term" value="P:DNA-templated transcription initiation"/>
    <property type="evidence" value="ECO:0007669"/>
    <property type="project" value="InterPro"/>
</dbReference>
<sequence>MMLKRVIALAGAATALAPHALTRGPARARRRPTCASSTIDDLARGKVVTGDGTKRPPVFTVEQLRRLARTRETIERRFEAPAVERPAEAQPKDDAAPLSNEELAAWFAPPVDGVDTKREEINGAASYRDRDEGLHWQIRNMGRTKLLTPDEEKALARKVQRLVKWEGLRANLTESLGREPSELEWGTACKIAPEAVSAGSFAKARRACQRAKATMINANLRLVVSISKRYQHRGLHFQDVIQEGTFGLTRAVEKFDPEKGFKFSTYATWWVKQAVMRAIADQSRTIRLPVHVHDQLQSLKKAARDINSEAGRDAKEEELAGRLDLTSQKLAFLRGCESMTTSMDATVRVSGKGSSAGTGGSGSETKVADGISDPAALPDERAEASSLQSDIHGLLRTSLSDRECDVVRLRFGLDDGRARTLEEIGTVFRITRERVRQIEARALHKLRQPYRNHLLEAYTTGGQP</sequence>
<dbReference type="OrthoDB" id="206108at2759"/>
<evidence type="ECO:0000256" key="4">
    <source>
        <dbReference type="ARBA" id="ARBA00023125"/>
    </source>
</evidence>
<dbReference type="InterPro" id="IPR036388">
    <property type="entry name" value="WH-like_DNA-bd_sf"/>
</dbReference>
<feature type="domain" description="RNA polymerase sigma-70" evidence="7">
    <location>
        <begin position="420"/>
        <end position="446"/>
    </location>
</feature>
<keyword evidence="9" id="KW-1185">Reference proteome</keyword>
<evidence type="ECO:0000259" key="7">
    <source>
        <dbReference type="PROSITE" id="PS00716"/>
    </source>
</evidence>
<dbReference type="InterPro" id="IPR013325">
    <property type="entry name" value="RNA_pol_sigma_r2"/>
</dbReference>
<dbReference type="InterPro" id="IPR007630">
    <property type="entry name" value="RNA_pol_sigma70_r4"/>
</dbReference>
<dbReference type="GO" id="GO:0016987">
    <property type="term" value="F:sigma factor activity"/>
    <property type="evidence" value="ECO:0007669"/>
    <property type="project" value="UniProtKB-KW"/>
</dbReference>
<dbReference type="Pfam" id="PF04542">
    <property type="entry name" value="Sigma70_r2"/>
    <property type="match status" value="1"/>
</dbReference>
<dbReference type="Gene3D" id="1.10.10.10">
    <property type="entry name" value="Winged helix-like DNA-binding domain superfamily/Winged helix DNA-binding domain"/>
    <property type="match status" value="2"/>
</dbReference>
<comment type="caution">
    <text evidence="8">The sequence shown here is derived from an EMBL/GenBank/DDBJ whole genome shotgun (WGS) entry which is preliminary data.</text>
</comment>
<dbReference type="InterPro" id="IPR050239">
    <property type="entry name" value="Sigma-70_RNA_pol_init_factors"/>
</dbReference>
<dbReference type="FunFam" id="1.10.601.10:FF:000001">
    <property type="entry name" value="RNA polymerase sigma factor SigA"/>
    <property type="match status" value="1"/>
</dbReference>
<dbReference type="InterPro" id="IPR014284">
    <property type="entry name" value="RNA_pol_sigma-70_dom"/>
</dbReference>
<dbReference type="SUPFAM" id="SSF88659">
    <property type="entry name" value="Sigma3 and sigma4 domains of RNA polymerase sigma factors"/>
    <property type="match status" value="2"/>
</dbReference>
<dbReference type="Gene3D" id="1.10.601.10">
    <property type="entry name" value="RNA Polymerase Primary Sigma Factor"/>
    <property type="match status" value="1"/>
</dbReference>
<evidence type="ECO:0000256" key="5">
    <source>
        <dbReference type="ARBA" id="ARBA00023163"/>
    </source>
</evidence>
<gene>
    <name evidence="8" type="ORF">PECAL_1P20680</name>
</gene>
<protein>
    <recommendedName>
        <fullName evidence="7">RNA polymerase sigma-70 domain-containing protein</fullName>
    </recommendedName>
</protein>
<feature type="region of interest" description="Disordered" evidence="6">
    <location>
        <begin position="348"/>
        <end position="374"/>
    </location>
</feature>
<dbReference type="InterPro" id="IPR009042">
    <property type="entry name" value="RNA_pol_sigma70_r1_2"/>
</dbReference>
<dbReference type="EMBL" id="CAKKNE010000001">
    <property type="protein sequence ID" value="CAH0365620.1"/>
    <property type="molecule type" value="Genomic_DNA"/>
</dbReference>
<dbReference type="PANTHER" id="PTHR30603:SF47">
    <property type="entry name" value="RNA POLYMERASE SIGMA FACTOR SIGD, CHLOROPLASTIC"/>
    <property type="match status" value="1"/>
</dbReference>
<dbReference type="CDD" id="cd06171">
    <property type="entry name" value="Sigma70_r4"/>
    <property type="match status" value="1"/>
</dbReference>
<dbReference type="InterPro" id="IPR000943">
    <property type="entry name" value="RNA_pol_sigma70"/>
</dbReference>
<evidence type="ECO:0000313" key="9">
    <source>
        <dbReference type="Proteomes" id="UP000789595"/>
    </source>
</evidence>
<comment type="similarity">
    <text evidence="1">Belongs to the sigma-70 factor family.</text>
</comment>
<dbReference type="Proteomes" id="UP000789595">
    <property type="component" value="Unassembled WGS sequence"/>
</dbReference>